<evidence type="ECO:0000256" key="5">
    <source>
        <dbReference type="ARBA" id="ARBA00022989"/>
    </source>
</evidence>
<keyword evidence="5 8" id="KW-1133">Transmembrane helix</keyword>
<dbReference type="AlphaFoldDB" id="A0A6V8Q0L5"/>
<feature type="transmembrane region" description="Helical" evidence="8">
    <location>
        <begin position="27"/>
        <end position="48"/>
    </location>
</feature>
<dbReference type="GO" id="GO:0005886">
    <property type="term" value="C:plasma membrane"/>
    <property type="evidence" value="ECO:0007669"/>
    <property type="project" value="TreeGrafter"/>
</dbReference>
<dbReference type="Proteomes" id="UP000561271">
    <property type="component" value="Unassembled WGS sequence"/>
</dbReference>
<organism evidence="9 10">
    <name type="scientific">Candidatus Hakubella thermalkaliphila</name>
    <dbReference type="NCBI Taxonomy" id="2754717"/>
    <lineage>
        <taxon>Bacteria</taxon>
        <taxon>Bacillati</taxon>
        <taxon>Actinomycetota</taxon>
        <taxon>Actinomycetota incertae sedis</taxon>
        <taxon>Candidatus Hakubellales</taxon>
        <taxon>Candidatus Hakubellaceae</taxon>
        <taxon>Candidatus Hakubella</taxon>
    </lineage>
</organism>
<feature type="transmembrane region" description="Helical" evidence="8">
    <location>
        <begin position="69"/>
        <end position="97"/>
    </location>
</feature>
<feature type="transmembrane region" description="Helical" evidence="8">
    <location>
        <begin position="117"/>
        <end position="135"/>
    </location>
</feature>
<keyword evidence="4 8" id="KW-0812">Transmembrane</keyword>
<protein>
    <recommendedName>
        <fullName evidence="11">Solute:Na+ symporter, SSS family</fullName>
    </recommendedName>
</protein>
<dbReference type="InterPro" id="IPR001734">
    <property type="entry name" value="Na/solute_symporter"/>
</dbReference>
<evidence type="ECO:0000256" key="3">
    <source>
        <dbReference type="ARBA" id="ARBA00022448"/>
    </source>
</evidence>
<gene>
    <name evidence="9" type="ORF">HKBW3S44_01918</name>
</gene>
<dbReference type="EMBL" id="BLSC01000435">
    <property type="protein sequence ID" value="GFP38238.1"/>
    <property type="molecule type" value="Genomic_DNA"/>
</dbReference>
<evidence type="ECO:0000256" key="6">
    <source>
        <dbReference type="ARBA" id="ARBA00023136"/>
    </source>
</evidence>
<dbReference type="PANTHER" id="PTHR48086">
    <property type="entry name" value="SODIUM/PROLINE SYMPORTER-RELATED"/>
    <property type="match status" value="1"/>
</dbReference>
<evidence type="ECO:0008006" key="11">
    <source>
        <dbReference type="Google" id="ProtNLM"/>
    </source>
</evidence>
<dbReference type="PROSITE" id="PS50283">
    <property type="entry name" value="NA_SOLUT_SYMP_3"/>
    <property type="match status" value="1"/>
</dbReference>
<evidence type="ECO:0000256" key="8">
    <source>
        <dbReference type="SAM" id="Phobius"/>
    </source>
</evidence>
<evidence type="ECO:0000313" key="9">
    <source>
        <dbReference type="EMBL" id="GFP38238.1"/>
    </source>
</evidence>
<dbReference type="InterPro" id="IPR050277">
    <property type="entry name" value="Sodium:Solute_Symporter"/>
</dbReference>
<name>A0A6V8Q0L5_9ACTN</name>
<feature type="non-terminal residue" evidence="9">
    <location>
        <position position="1"/>
    </location>
</feature>
<evidence type="ECO:0000256" key="7">
    <source>
        <dbReference type="RuleBase" id="RU362091"/>
    </source>
</evidence>
<comment type="similarity">
    <text evidence="2 7">Belongs to the sodium:solute symporter (SSF) (TC 2.A.21) family.</text>
</comment>
<dbReference type="GO" id="GO:0022857">
    <property type="term" value="F:transmembrane transporter activity"/>
    <property type="evidence" value="ECO:0007669"/>
    <property type="project" value="InterPro"/>
</dbReference>
<dbReference type="Gene3D" id="1.20.1730.10">
    <property type="entry name" value="Sodium/glucose cotransporter"/>
    <property type="match status" value="1"/>
</dbReference>
<evidence type="ECO:0000256" key="4">
    <source>
        <dbReference type="ARBA" id="ARBA00022692"/>
    </source>
</evidence>
<evidence type="ECO:0000256" key="1">
    <source>
        <dbReference type="ARBA" id="ARBA00004141"/>
    </source>
</evidence>
<comment type="caution">
    <text evidence="9">The sequence shown here is derived from an EMBL/GenBank/DDBJ whole genome shotgun (WGS) entry which is preliminary data.</text>
</comment>
<dbReference type="Pfam" id="PF00474">
    <property type="entry name" value="SSF"/>
    <property type="match status" value="1"/>
</dbReference>
<comment type="subcellular location">
    <subcellularLocation>
        <location evidence="1">Membrane</location>
        <topology evidence="1">Multi-pass membrane protein</topology>
    </subcellularLocation>
</comment>
<dbReference type="PANTHER" id="PTHR48086:SF7">
    <property type="entry name" value="SODIUM-SOLUTE SYMPORTER-RELATED"/>
    <property type="match status" value="1"/>
</dbReference>
<proteinExistence type="inferred from homology"/>
<keyword evidence="3" id="KW-0813">Transport</keyword>
<keyword evidence="6 8" id="KW-0472">Membrane</keyword>
<evidence type="ECO:0000313" key="10">
    <source>
        <dbReference type="Proteomes" id="UP000561271"/>
    </source>
</evidence>
<feature type="non-terminal residue" evidence="9">
    <location>
        <position position="190"/>
    </location>
</feature>
<accession>A0A6V8Q0L5</accession>
<dbReference type="InterPro" id="IPR038377">
    <property type="entry name" value="Na/Glc_symporter_sf"/>
</dbReference>
<dbReference type="RefSeq" id="WP_320411820.1">
    <property type="nucleotide sequence ID" value="NZ_BLSC01000435.1"/>
</dbReference>
<reference evidence="9 10" key="1">
    <citation type="journal article" date="2020" name="Front. Microbiol.">
        <title>Single-cell genomics of novel Actinobacteria with the Wood-Ljungdahl pathway discovered in a serpentinizing system.</title>
        <authorList>
            <person name="Merino N."/>
            <person name="Kawai M."/>
            <person name="Boyd E.S."/>
            <person name="Colman D.R."/>
            <person name="McGlynn S.E."/>
            <person name="Nealson K.H."/>
            <person name="Kurokawa K."/>
            <person name="Hongoh Y."/>
        </authorList>
    </citation>
    <scope>NUCLEOTIDE SEQUENCE [LARGE SCALE GENOMIC DNA]</scope>
    <source>
        <strain evidence="9 10">S44</strain>
    </source>
</reference>
<evidence type="ECO:0000256" key="2">
    <source>
        <dbReference type="ARBA" id="ARBA00006434"/>
    </source>
</evidence>
<sequence>HFVATAENWAELPTWAMVPVDPEIGGYLWYTGILAIFYYIAAWAALGLGDTNSQALLQRALATKDEKTAVTSFLSSGVLYLLLGLVPVIVGISVFTIGVEVSPDKADHVLAWAAYNFLPPWLGVIFMVTLFAAIVSTAGNLSLSIATLFTHNVYQELRPVATDSEMLTVGRIASAVGPSLAMIISICFEA</sequence>